<gene>
    <name evidence="1" type="ORF">F8B77_15205</name>
</gene>
<evidence type="ECO:0008006" key="3">
    <source>
        <dbReference type="Google" id="ProtNLM"/>
    </source>
</evidence>
<proteinExistence type="predicted"/>
<reference evidence="1 2" key="1">
    <citation type="submission" date="2019-09" db="EMBL/GenBank/DDBJ databases">
        <title>Genome of Aliivibrio finisterrensis LMG 23869 (type strain).</title>
        <authorList>
            <person name="Bowman J.P."/>
        </authorList>
    </citation>
    <scope>NUCLEOTIDE SEQUENCE [LARGE SCALE GENOMIC DNA]</scope>
    <source>
        <strain evidence="1 2">LMG 23869</strain>
    </source>
</reference>
<name>A0A6N6RPT7_9GAMM</name>
<dbReference type="Gene3D" id="3.90.1480.10">
    <property type="entry name" value="Alpha-2,3-sialyltransferase"/>
    <property type="match status" value="1"/>
</dbReference>
<dbReference type="EMBL" id="WBVP01000021">
    <property type="protein sequence ID" value="KAB2823520.1"/>
    <property type="molecule type" value="Genomic_DNA"/>
</dbReference>
<evidence type="ECO:0000313" key="1">
    <source>
        <dbReference type="EMBL" id="KAB2823520.1"/>
    </source>
</evidence>
<sequence>MNDFLMLRLRRKAIKRYIKLTTPRSEWFKADYWPDLKKQDDNWFFKNIKLNIRKLSSINTNNKIVNIIGSGPSVNDLDLKKLKSGKNVFLNGAVSLAYENKLPIYAHVIMDSNFIYNRFDLLKKNNYRIKYILGLGAICAIAERDINILLDNDIYLFYVDPLTNSRQFSNSINDHVIDGGTVMSIAIQVFLNSNPSIVYLLGLDISNAHLPRFYEHYHNMQKSGLQKDFEYKILPFMKSASAQYHQNNVELYNCSPVSKLPFDIIPYSDHYEK</sequence>
<accession>A0A6N6RPT7</accession>
<protein>
    <recommendedName>
        <fullName evidence="3">DUF115 domain-containing protein</fullName>
    </recommendedName>
</protein>
<dbReference type="Proteomes" id="UP000434870">
    <property type="component" value="Unassembled WGS sequence"/>
</dbReference>
<dbReference type="AlphaFoldDB" id="A0A6N6RPT7"/>
<evidence type="ECO:0000313" key="2">
    <source>
        <dbReference type="Proteomes" id="UP000434870"/>
    </source>
</evidence>
<comment type="caution">
    <text evidence="1">The sequence shown here is derived from an EMBL/GenBank/DDBJ whole genome shotgun (WGS) entry which is preliminary data.</text>
</comment>
<dbReference type="RefSeq" id="WP_151656310.1">
    <property type="nucleotide sequence ID" value="NZ_WBVP01000021.1"/>
</dbReference>
<organism evidence="1 2">
    <name type="scientific">Aliivibrio finisterrensis</name>
    <dbReference type="NCBI Taxonomy" id="511998"/>
    <lineage>
        <taxon>Bacteria</taxon>
        <taxon>Pseudomonadati</taxon>
        <taxon>Pseudomonadota</taxon>
        <taxon>Gammaproteobacteria</taxon>
        <taxon>Vibrionales</taxon>
        <taxon>Vibrionaceae</taxon>
        <taxon>Aliivibrio</taxon>
    </lineage>
</organism>